<dbReference type="EMBL" id="JACCBY010000002">
    <property type="protein sequence ID" value="NYD90126.1"/>
    <property type="molecule type" value="Genomic_DNA"/>
</dbReference>
<evidence type="ECO:0000256" key="1">
    <source>
        <dbReference type="SAM" id="Phobius"/>
    </source>
</evidence>
<proteinExistence type="predicted"/>
<reference evidence="2 3" key="2">
    <citation type="submission" date="2020-08" db="EMBL/GenBank/DDBJ databases">
        <title>The Agave Microbiome: Exploring the role of microbial communities in plant adaptations to desert environments.</title>
        <authorList>
            <person name="Partida-Martinez L.P."/>
        </authorList>
    </citation>
    <scope>NUCLEOTIDE SEQUENCE [LARGE SCALE GENOMIC DNA]</scope>
    <source>
        <strain evidence="2 3">AS2.3</strain>
    </source>
</reference>
<evidence type="ECO:0000313" key="3">
    <source>
        <dbReference type="Proteomes" id="UP000517753"/>
    </source>
</evidence>
<feature type="transmembrane region" description="Helical" evidence="1">
    <location>
        <begin position="12"/>
        <end position="31"/>
    </location>
</feature>
<accession>A0A7Y9K1P5</accession>
<gene>
    <name evidence="2" type="ORF">HD841_001906</name>
</gene>
<evidence type="ECO:0000313" key="2">
    <source>
        <dbReference type="EMBL" id="NYD90126.1"/>
    </source>
</evidence>
<dbReference type="AlphaFoldDB" id="A0A7Y9K1P5"/>
<reference evidence="2 3" key="1">
    <citation type="submission" date="2020-07" db="EMBL/GenBank/DDBJ databases">
        <authorList>
            <person name="Partida-Martinez L."/>
            <person name="Huntemann M."/>
            <person name="Clum A."/>
            <person name="Wang J."/>
            <person name="Palaniappan K."/>
            <person name="Ritter S."/>
            <person name="Chen I.-M."/>
            <person name="Stamatis D."/>
            <person name="Reddy T."/>
            <person name="O'Malley R."/>
            <person name="Daum C."/>
            <person name="Shapiro N."/>
            <person name="Ivanova N."/>
            <person name="Kyrpides N."/>
            <person name="Woyke T."/>
        </authorList>
    </citation>
    <scope>NUCLEOTIDE SEQUENCE [LARGE SCALE GENOMIC DNA]</scope>
    <source>
        <strain evidence="2 3">AS2.3</strain>
    </source>
</reference>
<protein>
    <submittedName>
        <fullName evidence="2">Uncharacterized protein</fullName>
    </submittedName>
</protein>
<keyword evidence="1" id="KW-1133">Transmembrane helix</keyword>
<keyword evidence="1" id="KW-0812">Transmembrane</keyword>
<sequence length="37" mass="3857">MKRRSASVDLGAMVATVLFLAGFGGMIWALGAKIGLF</sequence>
<keyword evidence="1" id="KW-0472">Membrane</keyword>
<keyword evidence="3" id="KW-1185">Reference proteome</keyword>
<dbReference type="Proteomes" id="UP000517753">
    <property type="component" value="Unassembled WGS sequence"/>
</dbReference>
<organism evidence="2 3">
    <name type="scientific">Sphingomonas melonis</name>
    <dbReference type="NCBI Taxonomy" id="152682"/>
    <lineage>
        <taxon>Bacteria</taxon>
        <taxon>Pseudomonadati</taxon>
        <taxon>Pseudomonadota</taxon>
        <taxon>Alphaproteobacteria</taxon>
        <taxon>Sphingomonadales</taxon>
        <taxon>Sphingomonadaceae</taxon>
        <taxon>Sphingomonas</taxon>
    </lineage>
</organism>
<comment type="caution">
    <text evidence="2">The sequence shown here is derived from an EMBL/GenBank/DDBJ whole genome shotgun (WGS) entry which is preliminary data.</text>
</comment>
<name>A0A7Y9K1P5_9SPHN</name>